<dbReference type="Gene3D" id="1.10.30.50">
    <property type="match status" value="1"/>
</dbReference>
<dbReference type="SMART" id="SM00507">
    <property type="entry name" value="HNHc"/>
    <property type="match status" value="1"/>
</dbReference>
<dbReference type="InterPro" id="IPR003615">
    <property type="entry name" value="HNH_nuc"/>
</dbReference>
<dbReference type="InterPro" id="IPR052892">
    <property type="entry name" value="NA-targeting_endonuclease"/>
</dbReference>
<sequence>MPRPAPTSGPRQPGRAARLQLAIARDGAVCVWCGRALTGLVEATREHLVPRARGGPSWLENEVPACRRCNRERGHRPVVEWLEECERRGWSPDTGTVERSLSALAAAIGRRGGQRRAAAYVVAQQRRLARRAA</sequence>
<evidence type="ECO:0000259" key="1">
    <source>
        <dbReference type="SMART" id="SM00507"/>
    </source>
</evidence>
<dbReference type="RefSeq" id="WP_130493948.1">
    <property type="nucleotide sequence ID" value="NZ_SGXD01000004.1"/>
</dbReference>
<keyword evidence="3" id="KW-1185">Reference proteome</keyword>
<proteinExistence type="predicted"/>
<reference evidence="2 3" key="1">
    <citation type="submission" date="2019-02" db="EMBL/GenBank/DDBJ databases">
        <title>Genomic Encyclopedia of Type Strains, Phase IV (KMG-IV): sequencing the most valuable type-strain genomes for metagenomic binning, comparative biology and taxonomic classification.</title>
        <authorList>
            <person name="Goeker M."/>
        </authorList>
    </citation>
    <scope>NUCLEOTIDE SEQUENCE [LARGE SCALE GENOMIC DNA]</scope>
    <source>
        <strain evidence="2 3">DSM 45622</strain>
    </source>
</reference>
<dbReference type="AlphaFoldDB" id="A0A4Q7NGE3"/>
<dbReference type="PANTHER" id="PTHR33877:SF2">
    <property type="entry name" value="OS07G0170200 PROTEIN"/>
    <property type="match status" value="1"/>
</dbReference>
<dbReference type="GO" id="GO:0004519">
    <property type="term" value="F:endonuclease activity"/>
    <property type="evidence" value="ECO:0007669"/>
    <property type="project" value="UniProtKB-KW"/>
</dbReference>
<keyword evidence="2" id="KW-0378">Hydrolase</keyword>
<accession>A0A4Q7NGE3</accession>
<gene>
    <name evidence="2" type="ORF">EV189_3203</name>
</gene>
<dbReference type="Pfam" id="PF14279">
    <property type="entry name" value="HNH_5"/>
    <property type="match status" value="1"/>
</dbReference>
<dbReference type="OrthoDB" id="4113298at2"/>
<evidence type="ECO:0000313" key="3">
    <source>
        <dbReference type="Proteomes" id="UP000293638"/>
    </source>
</evidence>
<protein>
    <submittedName>
        <fullName evidence="2">HNH endonuclease</fullName>
    </submittedName>
</protein>
<organism evidence="2 3">
    <name type="scientific">Motilibacter rhizosphaerae</name>
    <dbReference type="NCBI Taxonomy" id="598652"/>
    <lineage>
        <taxon>Bacteria</taxon>
        <taxon>Bacillati</taxon>
        <taxon>Actinomycetota</taxon>
        <taxon>Actinomycetes</taxon>
        <taxon>Motilibacterales</taxon>
        <taxon>Motilibacteraceae</taxon>
        <taxon>Motilibacter</taxon>
    </lineage>
</organism>
<evidence type="ECO:0000313" key="2">
    <source>
        <dbReference type="EMBL" id="RZS82808.1"/>
    </source>
</evidence>
<keyword evidence="2" id="KW-0540">Nuclease</keyword>
<keyword evidence="2" id="KW-0255">Endonuclease</keyword>
<name>A0A4Q7NGE3_9ACTN</name>
<comment type="caution">
    <text evidence="2">The sequence shown here is derived from an EMBL/GenBank/DDBJ whole genome shotgun (WGS) entry which is preliminary data.</text>
</comment>
<dbReference type="EMBL" id="SGXD01000004">
    <property type="protein sequence ID" value="RZS82808.1"/>
    <property type="molecule type" value="Genomic_DNA"/>
</dbReference>
<dbReference type="PANTHER" id="PTHR33877">
    <property type="entry name" value="SLL1193 PROTEIN"/>
    <property type="match status" value="1"/>
</dbReference>
<dbReference type="InterPro" id="IPR029471">
    <property type="entry name" value="HNH_5"/>
</dbReference>
<dbReference type="CDD" id="cd00085">
    <property type="entry name" value="HNHc"/>
    <property type="match status" value="1"/>
</dbReference>
<feature type="domain" description="HNH nuclease" evidence="1">
    <location>
        <begin position="18"/>
        <end position="71"/>
    </location>
</feature>
<dbReference type="Proteomes" id="UP000293638">
    <property type="component" value="Unassembled WGS sequence"/>
</dbReference>